<evidence type="ECO:0000259" key="2">
    <source>
        <dbReference type="Pfam" id="PF05282"/>
    </source>
</evidence>
<dbReference type="InterPro" id="IPR033648">
    <property type="entry name" value="AAR2_C"/>
</dbReference>
<dbReference type="InterPro" id="IPR007946">
    <property type="entry name" value="AAR2"/>
</dbReference>
<dbReference type="Pfam" id="PF05282">
    <property type="entry name" value="AAR2"/>
    <property type="match status" value="1"/>
</dbReference>
<dbReference type="Gene3D" id="1.25.40.550">
    <property type="entry name" value="Aar2, C-terminal domain-like"/>
    <property type="match status" value="1"/>
</dbReference>
<organism evidence="4 5">
    <name type="scientific">Quercus rubra</name>
    <name type="common">Northern red oak</name>
    <name type="synonym">Quercus borealis</name>
    <dbReference type="NCBI Taxonomy" id="3512"/>
    <lineage>
        <taxon>Eukaryota</taxon>
        <taxon>Viridiplantae</taxon>
        <taxon>Streptophyta</taxon>
        <taxon>Embryophyta</taxon>
        <taxon>Tracheophyta</taxon>
        <taxon>Spermatophyta</taxon>
        <taxon>Magnoliopsida</taxon>
        <taxon>eudicotyledons</taxon>
        <taxon>Gunneridae</taxon>
        <taxon>Pentapetalae</taxon>
        <taxon>rosids</taxon>
        <taxon>fabids</taxon>
        <taxon>Fagales</taxon>
        <taxon>Fagaceae</taxon>
        <taxon>Quercus</taxon>
    </lineage>
</organism>
<sequence>MEPNTALELVKQGVTLLLLDVPQYTLVGIDTQMFSVGPAFKGIKMIPSASHFLYYSSSTRDGKDFSPIIGFFIHAAPSEVIVPRWDQQQERLVKVSKEEEERYCQAVKSLEFDRQLGPYNLSQCGDWKHLSNYITKSIIEWIEPIGGEIAVACESGIVPNTPKTAMEKALDEQMKSSKFLTSVDNSQSRRCYYTSIPHVIKQKGIHGQELTSLNIDKTQLLESLLIKYYRGSEDMGQSLEGFLQWKALVNLLFGCIEAPFHTRTQLFTEFIKVIYYQLKFGLEKDHSDTSGAATGHLCKDFFSLMLDASSVDGHLLSWTRKLKELLENNLGWEFQLNSVVNGIYFEEDDEFALVVEMLDDPSCKHTLWSSIPLL</sequence>
<dbReference type="InterPro" id="IPR033647">
    <property type="entry name" value="Aar2_N"/>
</dbReference>
<evidence type="ECO:0000313" key="5">
    <source>
        <dbReference type="Proteomes" id="UP001324115"/>
    </source>
</evidence>
<dbReference type="GO" id="GO:0000244">
    <property type="term" value="P:spliceosomal tri-snRNP complex assembly"/>
    <property type="evidence" value="ECO:0007669"/>
    <property type="project" value="TreeGrafter"/>
</dbReference>
<protein>
    <recommendedName>
        <fullName evidence="6">Protein AAR2 homolog</fullName>
    </recommendedName>
</protein>
<dbReference type="Pfam" id="PF20981">
    <property type="entry name" value="AAR2_1st"/>
    <property type="match status" value="1"/>
</dbReference>
<dbReference type="EMBL" id="JAXUIC010000011">
    <property type="protein sequence ID" value="KAK4565208.1"/>
    <property type="molecule type" value="Genomic_DNA"/>
</dbReference>
<dbReference type="PANTHER" id="PTHR12689:SF4">
    <property type="entry name" value="PROTEIN AAR2 HOMOLOG"/>
    <property type="match status" value="1"/>
</dbReference>
<gene>
    <name evidence="4" type="ORF">RGQ29_007032</name>
</gene>
<evidence type="ECO:0008006" key="6">
    <source>
        <dbReference type="Google" id="ProtNLM"/>
    </source>
</evidence>
<dbReference type="AlphaFoldDB" id="A0AAN7E9D0"/>
<feature type="domain" description="AAR2 N-terminal" evidence="3">
    <location>
        <begin position="13"/>
        <end position="144"/>
    </location>
</feature>
<dbReference type="CDD" id="cd13777">
    <property type="entry name" value="Aar2_N"/>
    <property type="match status" value="1"/>
</dbReference>
<accession>A0AAN7E9D0</accession>
<comment type="caution">
    <text evidence="4">The sequence shown here is derived from an EMBL/GenBank/DDBJ whole genome shotgun (WGS) entry which is preliminary data.</text>
</comment>
<reference evidence="4 5" key="1">
    <citation type="journal article" date="2023" name="G3 (Bethesda)">
        <title>A haplotype-resolved chromosome-scale genome for Quercus rubra L. provides insights into the genetics of adaptive traits for red oak species.</title>
        <authorList>
            <person name="Kapoor B."/>
            <person name="Jenkins J."/>
            <person name="Schmutz J."/>
            <person name="Zhebentyayeva T."/>
            <person name="Kuelheim C."/>
            <person name="Coggeshall M."/>
            <person name="Heim C."/>
            <person name="Lasky J.R."/>
            <person name="Leites L."/>
            <person name="Islam-Faridi N."/>
            <person name="Romero-Severson J."/>
            <person name="DeLeo V.L."/>
            <person name="Lucas S.M."/>
            <person name="Lazic D."/>
            <person name="Gailing O."/>
            <person name="Carlson J."/>
            <person name="Staton M."/>
        </authorList>
    </citation>
    <scope>NUCLEOTIDE SEQUENCE [LARGE SCALE GENOMIC DNA]</scope>
    <source>
        <strain evidence="4">Pseudo-F2</strain>
    </source>
</reference>
<name>A0AAN7E9D0_QUERU</name>
<evidence type="ECO:0000259" key="3">
    <source>
        <dbReference type="Pfam" id="PF20981"/>
    </source>
</evidence>
<feature type="domain" description="AAR2 C-terminal" evidence="2">
    <location>
        <begin position="235"/>
        <end position="335"/>
    </location>
</feature>
<evidence type="ECO:0000256" key="1">
    <source>
        <dbReference type="ARBA" id="ARBA00006281"/>
    </source>
</evidence>
<dbReference type="PANTHER" id="PTHR12689">
    <property type="entry name" value="A1 CISTRON SPLICING FACTOR AAR2-RELATED"/>
    <property type="match status" value="1"/>
</dbReference>
<comment type="similarity">
    <text evidence="1">Belongs to the AAR2 family.</text>
</comment>
<dbReference type="Proteomes" id="UP001324115">
    <property type="component" value="Unassembled WGS sequence"/>
</dbReference>
<dbReference type="InterPro" id="IPR038516">
    <property type="entry name" value="AAR2_N_sf"/>
</dbReference>
<dbReference type="Gene3D" id="2.60.34.20">
    <property type="match status" value="1"/>
</dbReference>
<evidence type="ECO:0000313" key="4">
    <source>
        <dbReference type="EMBL" id="KAK4565208.1"/>
    </source>
</evidence>
<dbReference type="FunFam" id="2.60.34.20:FF:000001">
    <property type="entry name" value="protein AAR2 homolog"/>
    <property type="match status" value="1"/>
</dbReference>
<proteinExistence type="inferred from homology"/>
<dbReference type="InterPro" id="IPR038514">
    <property type="entry name" value="AAR2_C_sf"/>
</dbReference>
<keyword evidence="5" id="KW-1185">Reference proteome</keyword>